<organism evidence="2">
    <name type="scientific">Amphimedon queenslandica</name>
    <name type="common">Sponge</name>
    <dbReference type="NCBI Taxonomy" id="400682"/>
    <lineage>
        <taxon>Eukaryota</taxon>
        <taxon>Metazoa</taxon>
        <taxon>Porifera</taxon>
        <taxon>Demospongiae</taxon>
        <taxon>Heteroscleromorpha</taxon>
        <taxon>Haplosclerida</taxon>
        <taxon>Niphatidae</taxon>
        <taxon>Amphimedon</taxon>
    </lineage>
</organism>
<protein>
    <submittedName>
        <fullName evidence="2">Uncharacterized protein</fullName>
    </submittedName>
</protein>
<dbReference type="EnsemblMetazoa" id="Aqu2.1.02956_001">
    <property type="protein sequence ID" value="Aqu2.1.02956_001"/>
    <property type="gene ID" value="Aqu2.1.02956"/>
</dbReference>
<feature type="region of interest" description="Disordered" evidence="1">
    <location>
        <begin position="1"/>
        <end position="121"/>
    </location>
</feature>
<evidence type="ECO:0000256" key="1">
    <source>
        <dbReference type="SAM" id="MobiDB-lite"/>
    </source>
</evidence>
<name>A0A1X7SLE7_AMPQE</name>
<dbReference type="InParanoid" id="A0A1X7SLE7"/>
<reference evidence="2" key="1">
    <citation type="submission" date="2017-05" db="UniProtKB">
        <authorList>
            <consortium name="EnsemblMetazoa"/>
        </authorList>
    </citation>
    <scope>IDENTIFICATION</scope>
</reference>
<dbReference type="AlphaFoldDB" id="A0A1X7SLE7"/>
<feature type="compositionally biased region" description="Basic residues" evidence="1">
    <location>
        <begin position="51"/>
        <end position="64"/>
    </location>
</feature>
<proteinExistence type="predicted"/>
<evidence type="ECO:0000313" key="2">
    <source>
        <dbReference type="EnsemblMetazoa" id="Aqu2.1.02956_001"/>
    </source>
</evidence>
<feature type="compositionally biased region" description="Polar residues" evidence="1">
    <location>
        <begin position="78"/>
        <end position="108"/>
    </location>
</feature>
<sequence>MAERKRSKESKGIDGEEGTGPTDGSKQKGGGGEKDNQMQKRVSRLGGAAHYVHKRVKGQPKSTLKKKEGKSSFPPSLAQETWSPTPWQNTTQPLAVISSVETLSSTEGATPPTALKYDDHD</sequence>
<feature type="compositionally biased region" description="Basic and acidic residues" evidence="1">
    <location>
        <begin position="1"/>
        <end position="14"/>
    </location>
</feature>
<accession>A0A1X7SLE7</accession>